<protein>
    <submittedName>
        <fullName evidence="7">2-aminoethylphosphonate ABC transporter substrate-binding protein</fullName>
    </submittedName>
    <submittedName>
        <fullName evidence="6">2-aminoethylphosphonate transport system substrate-binding protein</fullName>
    </submittedName>
</protein>
<comment type="subcellular location">
    <subcellularLocation>
        <location evidence="1">Periplasm</location>
    </subcellularLocation>
</comment>
<dbReference type="NCBIfam" id="NF011620">
    <property type="entry name" value="PRK15046.1"/>
    <property type="match status" value="1"/>
</dbReference>
<dbReference type="RefSeq" id="WP_175352434.1">
    <property type="nucleotide sequence ID" value="NZ_BAAAWQ010000001.1"/>
</dbReference>
<dbReference type="InterPro" id="IPR026045">
    <property type="entry name" value="Ferric-bd"/>
</dbReference>
<accession>A0AAW3T4B9</accession>
<gene>
    <name evidence="6" type="ORF">FHW23_000762</name>
    <name evidence="7" type="ORF">HP507_14165</name>
</gene>
<dbReference type="PIRSF" id="PIRSF002825">
    <property type="entry name" value="CfbpA"/>
    <property type="match status" value="1"/>
</dbReference>
<evidence type="ECO:0000313" key="8">
    <source>
        <dbReference type="Proteomes" id="UP000573001"/>
    </source>
</evidence>
<evidence type="ECO:0000256" key="3">
    <source>
        <dbReference type="ARBA" id="ARBA00022729"/>
    </source>
</evidence>
<keyword evidence="3 5" id="KW-0732">Signal</keyword>
<feature type="signal peptide" evidence="5">
    <location>
        <begin position="1"/>
        <end position="26"/>
    </location>
</feature>
<dbReference type="GO" id="GO:0030975">
    <property type="term" value="F:thiamine binding"/>
    <property type="evidence" value="ECO:0007669"/>
    <property type="project" value="TreeGrafter"/>
</dbReference>
<reference evidence="7 8" key="1">
    <citation type="submission" date="2020-05" db="EMBL/GenBank/DDBJ databases">
        <title>Genome Sequencing of Type Strains.</title>
        <authorList>
            <person name="Lemaire J.F."/>
            <person name="Inderbitzin P."/>
            <person name="Gregorio O.A."/>
            <person name="Collins S.B."/>
            <person name="Wespe N."/>
            <person name="Knight-Connoni V."/>
        </authorList>
    </citation>
    <scope>NUCLEOTIDE SEQUENCE [LARGE SCALE GENOMIC DNA]</scope>
    <source>
        <strain evidence="7 8">ATCC 19096</strain>
    </source>
</reference>
<keyword evidence="2" id="KW-0813">Transport</keyword>
<evidence type="ECO:0000256" key="5">
    <source>
        <dbReference type="SAM" id="SignalP"/>
    </source>
</evidence>
<keyword evidence="4" id="KW-0574">Periplasm</keyword>
<dbReference type="EMBL" id="JACGXP010000001">
    <property type="protein sequence ID" value="MBA8989530.1"/>
    <property type="molecule type" value="Genomic_DNA"/>
</dbReference>
<dbReference type="Gene3D" id="3.40.190.10">
    <property type="entry name" value="Periplasmic binding protein-like II"/>
    <property type="match status" value="2"/>
</dbReference>
<dbReference type="SUPFAM" id="SSF53850">
    <property type="entry name" value="Periplasmic binding protein-like II"/>
    <property type="match status" value="1"/>
</dbReference>
<evidence type="ECO:0000313" key="9">
    <source>
        <dbReference type="Proteomes" id="UP000590225"/>
    </source>
</evidence>
<evidence type="ECO:0000256" key="1">
    <source>
        <dbReference type="ARBA" id="ARBA00004418"/>
    </source>
</evidence>
<dbReference type="GO" id="GO:0015888">
    <property type="term" value="P:thiamine transport"/>
    <property type="evidence" value="ECO:0007669"/>
    <property type="project" value="TreeGrafter"/>
</dbReference>
<dbReference type="Proteomes" id="UP000590225">
    <property type="component" value="Unassembled WGS sequence"/>
</dbReference>
<dbReference type="AlphaFoldDB" id="A0AAW3T4B9"/>
<evidence type="ECO:0000256" key="2">
    <source>
        <dbReference type="ARBA" id="ARBA00022448"/>
    </source>
</evidence>
<comment type="caution">
    <text evidence="6">The sequence shown here is derived from an EMBL/GenBank/DDBJ whole genome shotgun (WGS) entry which is preliminary data.</text>
</comment>
<dbReference type="Proteomes" id="UP000573001">
    <property type="component" value="Unassembled WGS sequence"/>
</dbReference>
<reference evidence="6 9" key="2">
    <citation type="submission" date="2020-07" db="EMBL/GenBank/DDBJ databases">
        <title>Above-ground endophytic microbial communities from plants in different locations in the United States.</title>
        <authorList>
            <person name="Frank C."/>
        </authorList>
    </citation>
    <scope>NUCLEOTIDE SEQUENCE [LARGE SCALE GENOMIC DNA]</scope>
    <source>
        <strain evidence="6 9">WPL5_2</strain>
    </source>
</reference>
<evidence type="ECO:0000313" key="7">
    <source>
        <dbReference type="EMBL" id="NUU14975.1"/>
    </source>
</evidence>
<dbReference type="PROSITE" id="PS51257">
    <property type="entry name" value="PROKAR_LIPOPROTEIN"/>
    <property type="match status" value="1"/>
</dbReference>
<feature type="chain" id="PRO_5043946654" evidence="5">
    <location>
        <begin position="27"/>
        <end position="358"/>
    </location>
</feature>
<dbReference type="GO" id="GO:0030976">
    <property type="term" value="F:thiamine pyrophosphate binding"/>
    <property type="evidence" value="ECO:0007669"/>
    <property type="project" value="TreeGrafter"/>
</dbReference>
<evidence type="ECO:0000256" key="4">
    <source>
        <dbReference type="ARBA" id="ARBA00022764"/>
    </source>
</evidence>
<dbReference type="Pfam" id="PF13343">
    <property type="entry name" value="SBP_bac_6"/>
    <property type="match status" value="1"/>
</dbReference>
<name>A0AAW3T4B9_9MICO</name>
<dbReference type="EMBL" id="JABMCE010000084">
    <property type="protein sequence ID" value="NUU14975.1"/>
    <property type="molecule type" value="Genomic_DNA"/>
</dbReference>
<evidence type="ECO:0000313" key="6">
    <source>
        <dbReference type="EMBL" id="MBA8989530.1"/>
    </source>
</evidence>
<dbReference type="PANTHER" id="PTHR30006:SF3">
    <property type="entry name" value="THIAMINE-BINDING PERIPLASMIC PROTEIN"/>
    <property type="match status" value="1"/>
</dbReference>
<sequence>MSILRTSHHRAIAAGLAGLAIASVLAGCSATSSASPAADGKSVTLYTADGLNDGDSSFYKTVFKDFKAETGITVNVVEAGSGEVVQRAAKEQANTQADVLVTLPPFIQQADQDGLLTKYTPKGSEHVADDNKAADGTYTTMVDNVIGFIRNSKEVPDAPTTWKDLLDAEYKGKLQYSTPGVAGDGTAMLLLAQEALGKQGVDDYMEQLQQNNVGPSDSTGALAAKVDKGELLVANGDVQMNLAQQESMPNLGIFFLDGKDGKPTTMSVPYVAGLVKDAPHAANAKKLLDYLYSEKVQEETTTVAGGLPARDDVEPTGEKADTMAKLLDGVTVLRPDWDGVLKDLDGTVDRWNKATGSL</sequence>
<dbReference type="PANTHER" id="PTHR30006">
    <property type="entry name" value="THIAMINE-BINDING PERIPLASMIC PROTEIN-RELATED"/>
    <property type="match status" value="1"/>
</dbReference>
<keyword evidence="8" id="KW-1185">Reference proteome</keyword>
<organism evidence="6 9">
    <name type="scientific">Curtobacterium pusillum</name>
    <dbReference type="NCBI Taxonomy" id="69373"/>
    <lineage>
        <taxon>Bacteria</taxon>
        <taxon>Bacillati</taxon>
        <taxon>Actinomycetota</taxon>
        <taxon>Actinomycetes</taxon>
        <taxon>Micrococcales</taxon>
        <taxon>Microbacteriaceae</taxon>
        <taxon>Curtobacterium</taxon>
    </lineage>
</organism>
<dbReference type="GO" id="GO:0030288">
    <property type="term" value="C:outer membrane-bounded periplasmic space"/>
    <property type="evidence" value="ECO:0007669"/>
    <property type="project" value="TreeGrafter"/>
</dbReference>
<proteinExistence type="predicted"/>